<dbReference type="SUPFAM" id="SSF50249">
    <property type="entry name" value="Nucleic acid-binding proteins"/>
    <property type="match status" value="1"/>
</dbReference>
<reference evidence="2 3" key="1">
    <citation type="submission" date="2024-02" db="EMBL/GenBank/DDBJ databases">
        <title>A novel Wenzhouxiangellaceae bacterium, isolated from coastal sediments.</title>
        <authorList>
            <person name="Du Z.-J."/>
            <person name="Ye Y.-Q."/>
            <person name="Zhang X.-Y."/>
        </authorList>
    </citation>
    <scope>NUCLEOTIDE SEQUENCE [LARGE SCALE GENOMIC DNA]</scope>
    <source>
        <strain evidence="2 3">CH-27</strain>
    </source>
</reference>
<gene>
    <name evidence="2" type="ORF">V3330_05245</name>
</gene>
<accession>A0AAW9RAU1</accession>
<dbReference type="Proteomes" id="UP001359886">
    <property type="component" value="Unassembled WGS sequence"/>
</dbReference>
<dbReference type="PANTHER" id="PTHR34075:SF5">
    <property type="entry name" value="BLR3430 PROTEIN"/>
    <property type="match status" value="1"/>
</dbReference>
<evidence type="ECO:0000259" key="1">
    <source>
        <dbReference type="Pfam" id="PF01796"/>
    </source>
</evidence>
<dbReference type="InterPro" id="IPR012340">
    <property type="entry name" value="NA-bd_OB-fold"/>
</dbReference>
<organism evidence="2 3">
    <name type="scientific">Elongatibacter sediminis</name>
    <dbReference type="NCBI Taxonomy" id="3119006"/>
    <lineage>
        <taxon>Bacteria</taxon>
        <taxon>Pseudomonadati</taxon>
        <taxon>Pseudomonadota</taxon>
        <taxon>Gammaproteobacteria</taxon>
        <taxon>Chromatiales</taxon>
        <taxon>Wenzhouxiangellaceae</taxon>
        <taxon>Elongatibacter</taxon>
    </lineage>
</organism>
<dbReference type="InterPro" id="IPR052513">
    <property type="entry name" value="Thioester_dehydratase-like"/>
</dbReference>
<evidence type="ECO:0000313" key="2">
    <source>
        <dbReference type="EMBL" id="MEJ8567022.1"/>
    </source>
</evidence>
<protein>
    <submittedName>
        <fullName evidence="2">OB-fold domain-containing protein</fullName>
    </submittedName>
</protein>
<sequence length="127" mass="13651">MQLEWLHCARCGSPQHPDAYLCTECLGDDLAPKLIPAQGRIESWTRLHTSMDPLFAALLPWTVVSIKLNAGPTVIAHWAGESPETGAEIELTTIVDPAGREVFAAVPLGADATKVQQMLFNTGTGIT</sequence>
<dbReference type="RefSeq" id="WP_354694342.1">
    <property type="nucleotide sequence ID" value="NZ_JAZHOG010000003.1"/>
</dbReference>
<feature type="domain" description="ChsH2 C-terminal OB-fold" evidence="1">
    <location>
        <begin position="36"/>
        <end position="91"/>
    </location>
</feature>
<proteinExistence type="predicted"/>
<dbReference type="AlphaFoldDB" id="A0AAW9RAU1"/>
<dbReference type="InterPro" id="IPR002878">
    <property type="entry name" value="ChsH2_C"/>
</dbReference>
<dbReference type="PANTHER" id="PTHR34075">
    <property type="entry name" value="BLR3430 PROTEIN"/>
    <property type="match status" value="1"/>
</dbReference>
<evidence type="ECO:0000313" key="3">
    <source>
        <dbReference type="Proteomes" id="UP001359886"/>
    </source>
</evidence>
<dbReference type="EMBL" id="JAZHOG010000003">
    <property type="protein sequence ID" value="MEJ8567022.1"/>
    <property type="molecule type" value="Genomic_DNA"/>
</dbReference>
<dbReference type="Pfam" id="PF01796">
    <property type="entry name" value="OB_ChsH2_C"/>
    <property type="match status" value="1"/>
</dbReference>
<comment type="caution">
    <text evidence="2">The sequence shown here is derived from an EMBL/GenBank/DDBJ whole genome shotgun (WGS) entry which is preliminary data.</text>
</comment>
<keyword evidence="3" id="KW-1185">Reference proteome</keyword>
<name>A0AAW9RAU1_9GAMM</name>